<sequence>MSPVKKFKLDNYKEVLKEIEELGRTDCLRELEDRVIKEIIQLICEGTEEAKIKLIKLEALIKEDIGFTPRNKLLVSALRNSIIGALSAAKLCL</sequence>
<dbReference type="Proteomes" id="UP000177309">
    <property type="component" value="Unassembled WGS sequence"/>
</dbReference>
<proteinExistence type="predicted"/>
<accession>A0A1F4TK92</accession>
<dbReference type="AlphaFoldDB" id="A0A1F4TK92"/>
<reference evidence="1 2" key="1">
    <citation type="journal article" date="2016" name="Nat. Commun.">
        <title>Thousands of microbial genomes shed light on interconnected biogeochemical processes in an aquifer system.</title>
        <authorList>
            <person name="Anantharaman K."/>
            <person name="Brown C.T."/>
            <person name="Hug L.A."/>
            <person name="Sharon I."/>
            <person name="Castelle C.J."/>
            <person name="Probst A.J."/>
            <person name="Thomas B.C."/>
            <person name="Singh A."/>
            <person name="Wilkins M.J."/>
            <person name="Karaoz U."/>
            <person name="Brodie E.L."/>
            <person name="Williams K.H."/>
            <person name="Hubbard S.S."/>
            <person name="Banfield J.F."/>
        </authorList>
    </citation>
    <scope>NUCLEOTIDE SEQUENCE [LARGE SCALE GENOMIC DNA]</scope>
</reference>
<protein>
    <submittedName>
        <fullName evidence="1">Uncharacterized protein</fullName>
    </submittedName>
</protein>
<evidence type="ECO:0000313" key="2">
    <source>
        <dbReference type="Proteomes" id="UP000177309"/>
    </source>
</evidence>
<name>A0A1F4TK92_UNCSA</name>
<comment type="caution">
    <text evidence="1">The sequence shown here is derived from an EMBL/GenBank/DDBJ whole genome shotgun (WGS) entry which is preliminary data.</text>
</comment>
<organism evidence="1 2">
    <name type="scientific">candidate division WOR-1 bacterium RIFOXYC2_FULL_41_25</name>
    <dbReference type="NCBI Taxonomy" id="1802586"/>
    <lineage>
        <taxon>Bacteria</taxon>
        <taxon>Bacillati</taxon>
        <taxon>Saganbacteria</taxon>
    </lineage>
</organism>
<gene>
    <name evidence="1" type="ORF">A2462_06275</name>
</gene>
<dbReference type="EMBL" id="MEUI01000039">
    <property type="protein sequence ID" value="OGC33148.1"/>
    <property type="molecule type" value="Genomic_DNA"/>
</dbReference>
<evidence type="ECO:0000313" key="1">
    <source>
        <dbReference type="EMBL" id="OGC33148.1"/>
    </source>
</evidence>